<gene>
    <name evidence="2" type="ORF">U0042_27020</name>
</gene>
<proteinExistence type="predicted"/>
<protein>
    <submittedName>
        <fullName evidence="2">Uncharacterized protein</fullName>
    </submittedName>
</protein>
<feature type="region of interest" description="Disordered" evidence="1">
    <location>
        <begin position="19"/>
        <end position="39"/>
    </location>
</feature>
<accession>A0ABZ0WJX1</accession>
<reference evidence="2 3" key="1">
    <citation type="submission" date="2023-12" db="EMBL/GenBank/DDBJ databases">
        <title>Genome sequencing and assembly of bacterial species from a model synthetic community.</title>
        <authorList>
            <person name="Hogle S.L."/>
        </authorList>
    </citation>
    <scope>NUCLEOTIDE SEQUENCE [LARGE SCALE GENOMIC DNA]</scope>
    <source>
        <strain evidence="2 3">HAMBI 2494</strain>
    </source>
</reference>
<dbReference type="EMBL" id="CP139965">
    <property type="protein sequence ID" value="WQD77654.1"/>
    <property type="molecule type" value="Genomic_DNA"/>
</dbReference>
<sequence length="96" mass="10564">MGHFGQYELQLHERDVPMLRTLPTSGNGSGSSNGNGSGTIELMEAKARSGRTFAVLRTDSLARLSEWRGVLDEHERPYRVVNRSAGHALDANAPDW</sequence>
<evidence type="ECO:0000313" key="2">
    <source>
        <dbReference type="EMBL" id="WQD77654.1"/>
    </source>
</evidence>
<dbReference type="Proteomes" id="UP001325479">
    <property type="component" value="Chromosome"/>
</dbReference>
<evidence type="ECO:0000256" key="1">
    <source>
        <dbReference type="SAM" id="MobiDB-lite"/>
    </source>
</evidence>
<organism evidence="2 3">
    <name type="scientific">Paraburkholderia kururiensis</name>
    <dbReference type="NCBI Taxonomy" id="984307"/>
    <lineage>
        <taxon>Bacteria</taxon>
        <taxon>Pseudomonadati</taxon>
        <taxon>Pseudomonadota</taxon>
        <taxon>Betaproteobacteria</taxon>
        <taxon>Burkholderiales</taxon>
        <taxon>Burkholderiaceae</taxon>
        <taxon>Paraburkholderia</taxon>
    </lineage>
</organism>
<evidence type="ECO:0000313" key="3">
    <source>
        <dbReference type="Proteomes" id="UP001325479"/>
    </source>
</evidence>
<feature type="compositionally biased region" description="Gly residues" evidence="1">
    <location>
        <begin position="27"/>
        <end position="37"/>
    </location>
</feature>
<dbReference type="RefSeq" id="WP_114811605.1">
    <property type="nucleotide sequence ID" value="NZ_CP139965.1"/>
</dbReference>
<name>A0ABZ0WJX1_9BURK</name>
<keyword evidence="3" id="KW-1185">Reference proteome</keyword>